<proteinExistence type="inferred from homology"/>
<feature type="transmembrane region" description="Helical" evidence="6">
    <location>
        <begin position="224"/>
        <end position="244"/>
    </location>
</feature>
<dbReference type="AlphaFoldDB" id="A0A218UCE3"/>
<comment type="caution">
    <text evidence="7">The sequence shown here is derived from an EMBL/GenBank/DDBJ whole genome shotgun (WGS) entry which is preliminary data.</text>
</comment>
<evidence type="ECO:0000256" key="2">
    <source>
        <dbReference type="ARBA" id="ARBA00006948"/>
    </source>
</evidence>
<organism evidence="7 8">
    <name type="scientific">Lonchura striata</name>
    <name type="common">white-rumped munia</name>
    <dbReference type="NCBI Taxonomy" id="40157"/>
    <lineage>
        <taxon>Eukaryota</taxon>
        <taxon>Metazoa</taxon>
        <taxon>Chordata</taxon>
        <taxon>Craniata</taxon>
        <taxon>Vertebrata</taxon>
        <taxon>Euteleostomi</taxon>
        <taxon>Archelosauria</taxon>
        <taxon>Archosauria</taxon>
        <taxon>Dinosauria</taxon>
        <taxon>Saurischia</taxon>
        <taxon>Theropoda</taxon>
        <taxon>Coelurosauria</taxon>
        <taxon>Aves</taxon>
        <taxon>Neognathae</taxon>
        <taxon>Neoaves</taxon>
        <taxon>Telluraves</taxon>
        <taxon>Australaves</taxon>
        <taxon>Passeriformes</taxon>
        <taxon>Passeroidea</taxon>
        <taxon>Estrildidae</taxon>
        <taxon>Estrildinae</taxon>
        <taxon>Lonchura</taxon>
    </lineage>
</organism>
<evidence type="ECO:0000256" key="5">
    <source>
        <dbReference type="ARBA" id="ARBA00023136"/>
    </source>
</evidence>
<evidence type="ECO:0000256" key="3">
    <source>
        <dbReference type="ARBA" id="ARBA00022692"/>
    </source>
</evidence>
<dbReference type="GO" id="GO:0016020">
    <property type="term" value="C:membrane"/>
    <property type="evidence" value="ECO:0007669"/>
    <property type="project" value="UniProtKB-SubCell"/>
</dbReference>
<evidence type="ECO:0000256" key="4">
    <source>
        <dbReference type="ARBA" id="ARBA00022989"/>
    </source>
</evidence>
<evidence type="ECO:0000313" key="7">
    <source>
        <dbReference type="EMBL" id="OWK51062.1"/>
    </source>
</evidence>
<dbReference type="STRING" id="299123.ENSLSDP00000002841"/>
<keyword evidence="8" id="KW-1185">Reference proteome</keyword>
<accession>A0A218UCE3</accession>
<evidence type="ECO:0000256" key="1">
    <source>
        <dbReference type="ARBA" id="ARBA00004141"/>
    </source>
</evidence>
<dbReference type="Proteomes" id="UP000197619">
    <property type="component" value="Unassembled WGS sequence"/>
</dbReference>
<dbReference type="PANTHER" id="PTHR16007">
    <property type="entry name" value="EPIDIDYMAL MEMBRANE PROTEIN E9-RELATED"/>
    <property type="match status" value="1"/>
</dbReference>
<reference evidence="7 8" key="1">
    <citation type="submission" date="2017-05" db="EMBL/GenBank/DDBJ databases">
        <title>Genome of assembly of the Bengalese finch, Lonchura striata domestica.</title>
        <authorList>
            <person name="Colquitt B.M."/>
            <person name="Brainard M.S."/>
        </authorList>
    </citation>
    <scope>NUCLEOTIDE SEQUENCE [LARGE SCALE GENOMIC DNA]</scope>
    <source>
        <strain evidence="7">White83orange57</strain>
    </source>
</reference>
<comment type="similarity">
    <text evidence="2">Belongs to the TMEM45 family.</text>
</comment>
<dbReference type="EMBL" id="MUZQ01000468">
    <property type="protein sequence ID" value="OWK51062.1"/>
    <property type="molecule type" value="Genomic_DNA"/>
</dbReference>
<keyword evidence="4 6" id="KW-1133">Transmembrane helix</keyword>
<protein>
    <submittedName>
        <fullName evidence="7">Transmembrane protein 45B</fullName>
    </submittedName>
</protein>
<sequence length="272" mass="30596">MGNFKGHALPGSFFLLFGLWWSVKYPLKYACRKNKNACYLGSRAGFQRLEFVEGIIKALFALIGMVAEQFVPDGPHLKLYNYEKKHWDHLMNWQHATMYLFYGISGLVDAVAHGTSALPAAVDRMVLSLAVFTEGICLSLQGWAGILRMAIDRWPGHLKSAFPSDPLGAGPPAPRGTSKNHKKITLGPAYTAQIGFVLYPPNGSPEWNQTDHTNMMFLTMCYCWHYAFAFLILAVNYTIVSWAVRSKVKQSQPMEMGLLKTSERDHESEEEI</sequence>
<keyword evidence="5 6" id="KW-0472">Membrane</keyword>
<comment type="subcellular location">
    <subcellularLocation>
        <location evidence="1">Membrane</location>
        <topology evidence="1">Multi-pass membrane protein</topology>
    </subcellularLocation>
</comment>
<dbReference type="Pfam" id="PF04819">
    <property type="entry name" value="DUF716"/>
    <property type="match status" value="1"/>
</dbReference>
<gene>
    <name evidence="7" type="primary">TMEM45B_0</name>
    <name evidence="7" type="ORF">RLOC_00003591</name>
</gene>
<keyword evidence="3 6" id="KW-0812">Transmembrane</keyword>
<dbReference type="InterPro" id="IPR042127">
    <property type="entry name" value="TMEM45"/>
</dbReference>
<evidence type="ECO:0000256" key="6">
    <source>
        <dbReference type="SAM" id="Phobius"/>
    </source>
</evidence>
<dbReference type="InterPro" id="IPR006904">
    <property type="entry name" value="DUF716"/>
</dbReference>
<dbReference type="PANTHER" id="PTHR16007:SF21">
    <property type="entry name" value="TRANSMEMBRANE PROTEIN 45A"/>
    <property type="match status" value="1"/>
</dbReference>
<name>A0A218UCE3_9PASE</name>
<evidence type="ECO:0000313" key="8">
    <source>
        <dbReference type="Proteomes" id="UP000197619"/>
    </source>
</evidence>